<accession>A0A6N2LI67</accession>
<dbReference type="Gene3D" id="1.25.40.10">
    <property type="entry name" value="Tetratricopeptide repeat domain"/>
    <property type="match status" value="1"/>
</dbReference>
<dbReference type="InterPro" id="IPR002885">
    <property type="entry name" value="PPR_rpt"/>
</dbReference>
<dbReference type="EMBL" id="CAADRP010001555">
    <property type="protein sequence ID" value="VFU41024.1"/>
    <property type="molecule type" value="Genomic_DNA"/>
</dbReference>
<dbReference type="InterPro" id="IPR046848">
    <property type="entry name" value="E_motif"/>
</dbReference>
<evidence type="ECO:0000313" key="2">
    <source>
        <dbReference type="EMBL" id="VFU41024.1"/>
    </source>
</evidence>
<dbReference type="PANTHER" id="PTHR47926">
    <property type="entry name" value="PENTATRICOPEPTIDE REPEAT-CONTAINING PROTEIN"/>
    <property type="match status" value="1"/>
</dbReference>
<organism evidence="2">
    <name type="scientific">Salix viminalis</name>
    <name type="common">Common osier</name>
    <name type="synonym">Basket willow</name>
    <dbReference type="NCBI Taxonomy" id="40686"/>
    <lineage>
        <taxon>Eukaryota</taxon>
        <taxon>Viridiplantae</taxon>
        <taxon>Streptophyta</taxon>
        <taxon>Embryophyta</taxon>
        <taxon>Tracheophyta</taxon>
        <taxon>Spermatophyta</taxon>
        <taxon>Magnoliopsida</taxon>
        <taxon>eudicotyledons</taxon>
        <taxon>Gunneridae</taxon>
        <taxon>Pentapetalae</taxon>
        <taxon>rosids</taxon>
        <taxon>fabids</taxon>
        <taxon>Malpighiales</taxon>
        <taxon>Salicaceae</taxon>
        <taxon>Saliceae</taxon>
        <taxon>Salix</taxon>
    </lineage>
</organism>
<dbReference type="Pfam" id="PF20431">
    <property type="entry name" value="E_motif"/>
    <property type="match status" value="1"/>
</dbReference>
<evidence type="ECO:0000256" key="1">
    <source>
        <dbReference type="ARBA" id="ARBA00022737"/>
    </source>
</evidence>
<dbReference type="SUPFAM" id="SSF48452">
    <property type="entry name" value="TPR-like"/>
    <property type="match status" value="1"/>
</dbReference>
<dbReference type="AlphaFoldDB" id="A0A6N2LI67"/>
<name>A0A6N2LI67_SALVM</name>
<dbReference type="Pfam" id="PF01535">
    <property type="entry name" value="PPR"/>
    <property type="match status" value="1"/>
</dbReference>
<sequence length="130" mass="14710">MPDRNTISWNGLVSGYGMISEARKVFDKMPESGYATNSKVDVARKLFEVMLDKNDVTWTAMLTGRGTCRTHKNLDLAEIEAKKLLQLEPNNPGPYILLSNIYASQSRWKDAVELRKTMKAWNLRKSPGCS</sequence>
<proteinExistence type="predicted"/>
<dbReference type="InterPro" id="IPR011990">
    <property type="entry name" value="TPR-like_helical_dom_sf"/>
</dbReference>
<gene>
    <name evidence="2" type="ORF">SVIM_LOCUS239206</name>
</gene>
<evidence type="ECO:0008006" key="3">
    <source>
        <dbReference type="Google" id="ProtNLM"/>
    </source>
</evidence>
<protein>
    <recommendedName>
        <fullName evidence="3">Pentatricopeptide repeat-containing protein</fullName>
    </recommendedName>
</protein>
<dbReference type="PANTHER" id="PTHR47926:SF373">
    <property type="entry name" value="TETRATRICOPEPTIDE-LIKE HELICAL DOMAIN SUPERFAMILY, DYW DOMAIN-CONTAINING PROTEIN"/>
    <property type="match status" value="1"/>
</dbReference>
<reference evidence="2" key="1">
    <citation type="submission" date="2019-03" db="EMBL/GenBank/DDBJ databases">
        <authorList>
            <person name="Mank J."/>
            <person name="Almeida P."/>
        </authorList>
    </citation>
    <scope>NUCLEOTIDE SEQUENCE</scope>
    <source>
        <strain evidence="2">78183</strain>
    </source>
</reference>
<dbReference type="GO" id="GO:0003723">
    <property type="term" value="F:RNA binding"/>
    <property type="evidence" value="ECO:0007669"/>
    <property type="project" value="InterPro"/>
</dbReference>
<keyword evidence="1" id="KW-0677">Repeat</keyword>
<dbReference type="GO" id="GO:0009451">
    <property type="term" value="P:RNA modification"/>
    <property type="evidence" value="ECO:0007669"/>
    <property type="project" value="InterPro"/>
</dbReference>
<dbReference type="InterPro" id="IPR046960">
    <property type="entry name" value="PPR_At4g14850-like_plant"/>
</dbReference>